<feature type="transmembrane region" description="Helical" evidence="1">
    <location>
        <begin position="31"/>
        <end position="51"/>
    </location>
</feature>
<name>A0A921MKX9_9FIRM</name>
<keyword evidence="1" id="KW-0812">Transmembrane</keyword>
<keyword evidence="1" id="KW-0472">Membrane</keyword>
<sequence length="260" mass="28919">MKRQTSLWGSISVLIGVIVGIVALVRGPAFYPMILLAFAVWGIWAVLTLGLPRWRTGYVRRQMANEMRSVRSELDAANVPVDVAQTLLRHVNYRISAYLKSAHPNARWEWVTRNPALLAVQGGIGRIRLYGVDDYDYADVELDQQGSLSCSLVRLMAEQTPDGEPPASPGMPLDPRIWYDQQGRETLEMLIADLNSRGYKHLALKEDGSICTSLDGANEETIQSTFSNFPAKVYWPQLAKVLEQEGLAATVEANCVSVAW</sequence>
<dbReference type="EMBL" id="DYUC01000011">
    <property type="protein sequence ID" value="HJG85639.1"/>
    <property type="molecule type" value="Genomic_DNA"/>
</dbReference>
<evidence type="ECO:0000256" key="1">
    <source>
        <dbReference type="SAM" id="Phobius"/>
    </source>
</evidence>
<protein>
    <submittedName>
        <fullName evidence="2">Uncharacterized protein</fullName>
    </submittedName>
</protein>
<dbReference type="RefSeq" id="WP_304247247.1">
    <property type="nucleotide sequence ID" value="NZ_DYUC01000011.1"/>
</dbReference>
<feature type="transmembrane region" description="Helical" evidence="1">
    <location>
        <begin position="7"/>
        <end position="25"/>
    </location>
</feature>
<comment type="caution">
    <text evidence="2">The sequence shown here is derived from an EMBL/GenBank/DDBJ whole genome shotgun (WGS) entry which is preliminary data.</text>
</comment>
<gene>
    <name evidence="2" type="ORF">K8V01_01210</name>
</gene>
<reference evidence="2" key="1">
    <citation type="journal article" date="2021" name="PeerJ">
        <title>Extensive microbial diversity within the chicken gut microbiome revealed by metagenomics and culture.</title>
        <authorList>
            <person name="Gilroy R."/>
            <person name="Ravi A."/>
            <person name="Getino M."/>
            <person name="Pursley I."/>
            <person name="Horton D.L."/>
            <person name="Alikhan N.F."/>
            <person name="Baker D."/>
            <person name="Gharbi K."/>
            <person name="Hall N."/>
            <person name="Watson M."/>
            <person name="Adriaenssens E.M."/>
            <person name="Foster-Nyarko E."/>
            <person name="Jarju S."/>
            <person name="Secka A."/>
            <person name="Antonio M."/>
            <person name="Oren A."/>
            <person name="Chaudhuri R.R."/>
            <person name="La Ragione R."/>
            <person name="Hildebrand F."/>
            <person name="Pallen M.J."/>
        </authorList>
    </citation>
    <scope>NUCLEOTIDE SEQUENCE</scope>
    <source>
        <strain evidence="2">CHK179-5677</strain>
    </source>
</reference>
<evidence type="ECO:0000313" key="2">
    <source>
        <dbReference type="EMBL" id="HJG85639.1"/>
    </source>
</evidence>
<dbReference type="Proteomes" id="UP000760668">
    <property type="component" value="Unassembled WGS sequence"/>
</dbReference>
<evidence type="ECO:0000313" key="3">
    <source>
        <dbReference type="Proteomes" id="UP000760668"/>
    </source>
</evidence>
<dbReference type="AlphaFoldDB" id="A0A921MKX9"/>
<accession>A0A921MKX9</accession>
<organism evidence="2 3">
    <name type="scientific">Pseudoflavonifractor capillosus</name>
    <dbReference type="NCBI Taxonomy" id="106588"/>
    <lineage>
        <taxon>Bacteria</taxon>
        <taxon>Bacillati</taxon>
        <taxon>Bacillota</taxon>
        <taxon>Clostridia</taxon>
        <taxon>Eubacteriales</taxon>
        <taxon>Oscillospiraceae</taxon>
        <taxon>Pseudoflavonifractor</taxon>
    </lineage>
</organism>
<proteinExistence type="predicted"/>
<reference evidence="2" key="2">
    <citation type="submission" date="2021-09" db="EMBL/GenBank/DDBJ databases">
        <authorList>
            <person name="Gilroy R."/>
        </authorList>
    </citation>
    <scope>NUCLEOTIDE SEQUENCE</scope>
    <source>
        <strain evidence="2">CHK179-5677</strain>
    </source>
</reference>
<keyword evidence="1" id="KW-1133">Transmembrane helix</keyword>